<dbReference type="Proteomes" id="UP000219338">
    <property type="component" value="Unassembled WGS sequence"/>
</dbReference>
<evidence type="ECO:0000313" key="2">
    <source>
        <dbReference type="Proteomes" id="UP000219338"/>
    </source>
</evidence>
<protein>
    <recommendedName>
        <fullName evidence="3">F-box domain-containing protein</fullName>
    </recommendedName>
</protein>
<keyword evidence="2" id="KW-1185">Reference proteome</keyword>
<dbReference type="AlphaFoldDB" id="A0A284RYU7"/>
<dbReference type="EMBL" id="FUEG01000021">
    <property type="protein sequence ID" value="SJL13931.1"/>
    <property type="molecule type" value="Genomic_DNA"/>
</dbReference>
<name>A0A284RYU7_ARMOS</name>
<evidence type="ECO:0008006" key="3">
    <source>
        <dbReference type="Google" id="ProtNLM"/>
    </source>
</evidence>
<reference evidence="2" key="1">
    <citation type="journal article" date="2017" name="Nat. Ecol. Evol.">
        <title>Genome expansion and lineage-specific genetic innovations in the forest pathogenic fungi Armillaria.</title>
        <authorList>
            <person name="Sipos G."/>
            <person name="Prasanna A.N."/>
            <person name="Walter M.C."/>
            <person name="O'Connor E."/>
            <person name="Balint B."/>
            <person name="Krizsan K."/>
            <person name="Kiss B."/>
            <person name="Hess J."/>
            <person name="Varga T."/>
            <person name="Slot J."/>
            <person name="Riley R."/>
            <person name="Boka B."/>
            <person name="Rigling D."/>
            <person name="Barry K."/>
            <person name="Lee J."/>
            <person name="Mihaltcheva S."/>
            <person name="LaButti K."/>
            <person name="Lipzen A."/>
            <person name="Waldron R."/>
            <person name="Moloney N.M."/>
            <person name="Sperisen C."/>
            <person name="Kredics L."/>
            <person name="Vagvoelgyi C."/>
            <person name="Patrignani A."/>
            <person name="Fitzpatrick D."/>
            <person name="Nagy I."/>
            <person name="Doyle S."/>
            <person name="Anderson J.B."/>
            <person name="Grigoriev I.V."/>
            <person name="Gueldener U."/>
            <person name="Muensterkoetter M."/>
            <person name="Nagy L.G."/>
        </authorList>
    </citation>
    <scope>NUCLEOTIDE SEQUENCE [LARGE SCALE GENOMIC DNA]</scope>
    <source>
        <strain evidence="2">C18/9</strain>
    </source>
</reference>
<proteinExistence type="predicted"/>
<sequence>MLEHSVADMNIGPQCSLTVNATTTDTHSYDPADTYNVSNTEHEEDVQPYCPPEIIAECAKWALMLSNDYEGQDTETALSCLALHRSFWSTSLAHIHKELHITPSRFVNKVKSHFQACPQAGEYVRRFILEKPEEESDQEFGSELHAFTSTLSIGVPFKELVLVGIDLCDDDFLMNILPICGLFPRLELVDCVYTDTNLFTLMMWSHHARSLSFGIYTGCHYMGHVLPVGRLGGDRHELLSLHQLAHLPGNGPLQTVQLPLLEVFEYRAEHAYYGHALGSEAFFDVLAPRLVKVSELYFRLHENCIHNTERIISAAAATLRKLDIMMSTVTLVPDKNGIDLSNSYALQELTVTESNAFVQIFSWPLQSLPRKNSLKNITFCIIMSTPLLTKYDNWKSLGEMLADDVKFAGICNIRIIFYVWCRMESEPIDHGEEHTINVIRECLGEGSRLQYTTTRIP</sequence>
<dbReference type="OrthoDB" id="3045526at2759"/>
<dbReference type="OMA" id="YMGHVLP"/>
<evidence type="ECO:0000313" key="1">
    <source>
        <dbReference type="EMBL" id="SJL13931.1"/>
    </source>
</evidence>
<gene>
    <name evidence="1" type="ORF">ARMOST_17382</name>
</gene>
<organism evidence="1 2">
    <name type="scientific">Armillaria ostoyae</name>
    <name type="common">Armillaria root rot fungus</name>
    <dbReference type="NCBI Taxonomy" id="47428"/>
    <lineage>
        <taxon>Eukaryota</taxon>
        <taxon>Fungi</taxon>
        <taxon>Dikarya</taxon>
        <taxon>Basidiomycota</taxon>
        <taxon>Agaricomycotina</taxon>
        <taxon>Agaricomycetes</taxon>
        <taxon>Agaricomycetidae</taxon>
        <taxon>Agaricales</taxon>
        <taxon>Marasmiineae</taxon>
        <taxon>Physalacriaceae</taxon>
        <taxon>Armillaria</taxon>
    </lineage>
</organism>
<accession>A0A284RYU7</accession>